<dbReference type="GO" id="GO:0005886">
    <property type="term" value="C:plasma membrane"/>
    <property type="evidence" value="ECO:0007669"/>
    <property type="project" value="UniProtKB-SubCell"/>
</dbReference>
<evidence type="ECO:0000256" key="4">
    <source>
        <dbReference type="ARBA" id="ARBA00022475"/>
    </source>
</evidence>
<evidence type="ECO:0000256" key="5">
    <source>
        <dbReference type="ARBA" id="ARBA00022692"/>
    </source>
</evidence>
<evidence type="ECO:0000256" key="2">
    <source>
        <dbReference type="ARBA" id="ARBA00007935"/>
    </source>
</evidence>
<reference evidence="9 10" key="1">
    <citation type="submission" date="2016-10" db="EMBL/GenBank/DDBJ databases">
        <authorList>
            <person name="de Groot N.N."/>
        </authorList>
    </citation>
    <scope>NUCLEOTIDE SEQUENCE [LARGE SCALE GENOMIC DNA]</scope>
    <source>
        <strain evidence="9 10">CGMCC 1.6502</strain>
    </source>
</reference>
<dbReference type="GO" id="GO:0033214">
    <property type="term" value="P:siderophore-iron import into cell"/>
    <property type="evidence" value="ECO:0007669"/>
    <property type="project" value="TreeGrafter"/>
</dbReference>
<evidence type="ECO:0000256" key="3">
    <source>
        <dbReference type="ARBA" id="ARBA00022448"/>
    </source>
</evidence>
<dbReference type="SUPFAM" id="SSF81345">
    <property type="entry name" value="ABC transporter involved in vitamin B12 uptake, BtuC"/>
    <property type="match status" value="1"/>
</dbReference>
<organism evidence="9 10">
    <name type="scientific">Sediminibacillus albus</name>
    <dbReference type="NCBI Taxonomy" id="407036"/>
    <lineage>
        <taxon>Bacteria</taxon>
        <taxon>Bacillati</taxon>
        <taxon>Bacillota</taxon>
        <taxon>Bacilli</taxon>
        <taxon>Bacillales</taxon>
        <taxon>Bacillaceae</taxon>
        <taxon>Sediminibacillus</taxon>
    </lineage>
</organism>
<dbReference type="Gene3D" id="1.10.3470.10">
    <property type="entry name" value="ABC transporter involved in vitamin B12 uptake, BtuC"/>
    <property type="match status" value="1"/>
</dbReference>
<dbReference type="Proteomes" id="UP000198694">
    <property type="component" value="Unassembled WGS sequence"/>
</dbReference>
<feature type="transmembrane region" description="Helical" evidence="8">
    <location>
        <begin position="247"/>
        <end position="273"/>
    </location>
</feature>
<comment type="subcellular location">
    <subcellularLocation>
        <location evidence="1">Cell membrane</location>
        <topology evidence="1">Multi-pass membrane protein</topology>
    </subcellularLocation>
</comment>
<dbReference type="InterPro" id="IPR000522">
    <property type="entry name" value="ABC_transptr_permease_BtuC"/>
</dbReference>
<dbReference type="InterPro" id="IPR037294">
    <property type="entry name" value="ABC_BtuC-like"/>
</dbReference>
<evidence type="ECO:0000256" key="1">
    <source>
        <dbReference type="ARBA" id="ARBA00004651"/>
    </source>
</evidence>
<feature type="transmembrane region" description="Helical" evidence="8">
    <location>
        <begin position="200"/>
        <end position="219"/>
    </location>
</feature>
<evidence type="ECO:0000256" key="8">
    <source>
        <dbReference type="SAM" id="Phobius"/>
    </source>
</evidence>
<feature type="transmembrane region" description="Helical" evidence="8">
    <location>
        <begin position="126"/>
        <end position="148"/>
    </location>
</feature>
<sequence length="338" mass="35628">MTNNFMKNHPFLFMGTLFLFLVLAILVCLNTGAATITPGQVFQTFIGNGGEKNALILFEFRLPRIVIAILVGAGLAVSGAILQSITKNDIAEPGIVGINAGAGLAVVLFIFFFQGSIAELGGISTYFLPAAALAGALSAAILIYIFAWKQGIAPVRLILVGIGVNSGFNAILIIIQLKMDPQDFSQAITWLSGSIWGSDWSYVLAILPWIFVLIPLAFLKASSLDIIHMGDEVAAGLGIHVEKERAIMLLVAVALAGACVSVAGNIAFLGLVAPHLVRRIIGPKHQYLLPASALMGALLLLIADTVGKNLLAPSEIPVGIVVSALGAPYFIYLLLKTN</sequence>
<name>A0A1G9AJW8_9BACI</name>
<protein>
    <submittedName>
        <fullName evidence="9">Iron complex transport system permease protein</fullName>
    </submittedName>
</protein>
<evidence type="ECO:0000313" key="10">
    <source>
        <dbReference type="Proteomes" id="UP000198694"/>
    </source>
</evidence>
<keyword evidence="5 8" id="KW-0812">Transmembrane</keyword>
<dbReference type="Pfam" id="PF01032">
    <property type="entry name" value="FecCD"/>
    <property type="match status" value="1"/>
</dbReference>
<accession>A0A1G9AJW8</accession>
<gene>
    <name evidence="9" type="ORF">SAMN05216243_2569</name>
</gene>
<feature type="transmembrane region" description="Helical" evidence="8">
    <location>
        <begin position="94"/>
        <end position="114"/>
    </location>
</feature>
<keyword evidence="10" id="KW-1185">Reference proteome</keyword>
<feature type="transmembrane region" description="Helical" evidence="8">
    <location>
        <begin position="155"/>
        <end position="175"/>
    </location>
</feature>
<dbReference type="FunFam" id="1.10.3470.10:FF:000001">
    <property type="entry name" value="Vitamin B12 ABC transporter permease BtuC"/>
    <property type="match status" value="1"/>
</dbReference>
<dbReference type="CDD" id="cd06550">
    <property type="entry name" value="TM_ABC_iron-siderophores_like"/>
    <property type="match status" value="1"/>
</dbReference>
<evidence type="ECO:0000256" key="7">
    <source>
        <dbReference type="ARBA" id="ARBA00023136"/>
    </source>
</evidence>
<keyword evidence="6 8" id="KW-1133">Transmembrane helix</keyword>
<proteinExistence type="inferred from homology"/>
<feature type="transmembrane region" description="Helical" evidence="8">
    <location>
        <begin position="285"/>
        <end position="303"/>
    </location>
</feature>
<evidence type="ECO:0000256" key="6">
    <source>
        <dbReference type="ARBA" id="ARBA00022989"/>
    </source>
</evidence>
<keyword evidence="3" id="KW-0813">Transport</keyword>
<evidence type="ECO:0000313" key="9">
    <source>
        <dbReference type="EMBL" id="SDK27649.1"/>
    </source>
</evidence>
<feature type="transmembrane region" description="Helical" evidence="8">
    <location>
        <begin position="62"/>
        <end position="82"/>
    </location>
</feature>
<dbReference type="AlphaFoldDB" id="A0A1G9AJW8"/>
<dbReference type="RefSeq" id="WP_245690136.1">
    <property type="nucleotide sequence ID" value="NZ_FNFL01000004.1"/>
</dbReference>
<dbReference type="GO" id="GO:0022857">
    <property type="term" value="F:transmembrane transporter activity"/>
    <property type="evidence" value="ECO:0007669"/>
    <property type="project" value="InterPro"/>
</dbReference>
<keyword evidence="7 8" id="KW-0472">Membrane</keyword>
<dbReference type="EMBL" id="FNFL01000004">
    <property type="protein sequence ID" value="SDK27649.1"/>
    <property type="molecule type" value="Genomic_DNA"/>
</dbReference>
<feature type="transmembrane region" description="Helical" evidence="8">
    <location>
        <begin position="315"/>
        <end position="335"/>
    </location>
</feature>
<comment type="similarity">
    <text evidence="2">Belongs to the binding-protein-dependent transport system permease family. FecCD subfamily.</text>
</comment>
<dbReference type="PANTHER" id="PTHR30472">
    <property type="entry name" value="FERRIC ENTEROBACTIN TRANSPORT SYSTEM PERMEASE PROTEIN"/>
    <property type="match status" value="1"/>
</dbReference>
<dbReference type="PANTHER" id="PTHR30472:SF64">
    <property type="entry name" value="IRON(3+)-HYDROXAMATE IMPORT SYSTEM PERMEASE PROTEIN FHUG"/>
    <property type="match status" value="1"/>
</dbReference>
<keyword evidence="4" id="KW-1003">Cell membrane</keyword>
<dbReference type="STRING" id="407036.SAMN05216243_2569"/>